<sequence length="142" mass="15661">MQQVRKRTDGSVRQLHCNPIYLGQTVVSVPRPLPVTPETLESPPQWEDTSTRPGLAPVEQLVAAVRAFVQRVLLGHELWQASEGREGGNHHSGPAVSGSEPVITISSFIRITLGDFVVVVDGVNQRDHSPRLVWEESDPELE</sequence>
<evidence type="ECO:0000256" key="1">
    <source>
        <dbReference type="SAM" id="MobiDB-lite"/>
    </source>
</evidence>
<proteinExistence type="predicted"/>
<organism evidence="2 3">
    <name type="scientific">Elysia crispata</name>
    <name type="common">lettuce slug</name>
    <dbReference type="NCBI Taxonomy" id="231223"/>
    <lineage>
        <taxon>Eukaryota</taxon>
        <taxon>Metazoa</taxon>
        <taxon>Spiralia</taxon>
        <taxon>Lophotrochozoa</taxon>
        <taxon>Mollusca</taxon>
        <taxon>Gastropoda</taxon>
        <taxon>Heterobranchia</taxon>
        <taxon>Euthyneura</taxon>
        <taxon>Panpulmonata</taxon>
        <taxon>Sacoglossa</taxon>
        <taxon>Placobranchoidea</taxon>
        <taxon>Plakobranchidae</taxon>
        <taxon>Elysia</taxon>
    </lineage>
</organism>
<dbReference type="Proteomes" id="UP001283361">
    <property type="component" value="Unassembled WGS sequence"/>
</dbReference>
<gene>
    <name evidence="2" type="ORF">RRG08_053260</name>
</gene>
<evidence type="ECO:0000313" key="3">
    <source>
        <dbReference type="Proteomes" id="UP001283361"/>
    </source>
</evidence>
<evidence type="ECO:0000313" key="2">
    <source>
        <dbReference type="EMBL" id="KAK3790937.1"/>
    </source>
</evidence>
<reference evidence="2" key="1">
    <citation type="journal article" date="2023" name="G3 (Bethesda)">
        <title>A reference genome for the long-term kleptoplast-retaining sea slug Elysia crispata morphotype clarki.</title>
        <authorList>
            <person name="Eastman K.E."/>
            <person name="Pendleton A.L."/>
            <person name="Shaikh M.A."/>
            <person name="Suttiyut T."/>
            <person name="Ogas R."/>
            <person name="Tomko P."/>
            <person name="Gavelis G."/>
            <person name="Widhalm J.R."/>
            <person name="Wisecaver J.H."/>
        </authorList>
    </citation>
    <scope>NUCLEOTIDE SEQUENCE</scope>
    <source>
        <strain evidence="2">ECLA1</strain>
    </source>
</reference>
<protein>
    <submittedName>
        <fullName evidence="2">Uncharacterized protein</fullName>
    </submittedName>
</protein>
<keyword evidence="3" id="KW-1185">Reference proteome</keyword>
<name>A0AAE1E1W8_9GAST</name>
<feature type="region of interest" description="Disordered" evidence="1">
    <location>
        <begin position="33"/>
        <end position="52"/>
    </location>
</feature>
<accession>A0AAE1E1W8</accession>
<dbReference type="AlphaFoldDB" id="A0AAE1E1W8"/>
<comment type="caution">
    <text evidence="2">The sequence shown here is derived from an EMBL/GenBank/DDBJ whole genome shotgun (WGS) entry which is preliminary data.</text>
</comment>
<dbReference type="EMBL" id="JAWDGP010001500">
    <property type="protein sequence ID" value="KAK3790937.1"/>
    <property type="molecule type" value="Genomic_DNA"/>
</dbReference>